<comment type="subcellular location">
    <subcellularLocation>
        <location evidence="1">Membrane</location>
    </subcellularLocation>
</comment>
<evidence type="ECO:0000259" key="6">
    <source>
        <dbReference type="PROSITE" id="PS50049"/>
    </source>
</evidence>
<dbReference type="GO" id="GO:0005615">
    <property type="term" value="C:extracellular space"/>
    <property type="evidence" value="ECO:0007669"/>
    <property type="project" value="UniProtKB-KW"/>
</dbReference>
<dbReference type="AlphaFoldDB" id="A0A401RHB4"/>
<reference evidence="7 8" key="1">
    <citation type="journal article" date="2018" name="Nat. Ecol. Evol.">
        <title>Shark genomes provide insights into elasmobranch evolution and the origin of vertebrates.</title>
        <authorList>
            <person name="Hara Y"/>
            <person name="Yamaguchi K"/>
            <person name="Onimaru K"/>
            <person name="Kadota M"/>
            <person name="Koyanagi M"/>
            <person name="Keeley SD"/>
            <person name="Tatsumi K"/>
            <person name="Tanaka K"/>
            <person name="Motone F"/>
            <person name="Kageyama Y"/>
            <person name="Nozu R"/>
            <person name="Adachi N"/>
            <person name="Nishimura O"/>
            <person name="Nakagawa R"/>
            <person name="Tanegashima C"/>
            <person name="Kiyatake I"/>
            <person name="Matsumoto R"/>
            <person name="Murakumo K"/>
            <person name="Nishida K"/>
            <person name="Terakita A"/>
            <person name="Kuratani S"/>
            <person name="Sato K"/>
            <person name="Hyodo S Kuraku.S."/>
        </authorList>
    </citation>
    <scope>NUCLEOTIDE SEQUENCE [LARGE SCALE GENOMIC DNA]</scope>
</reference>
<dbReference type="OrthoDB" id="9936525at2759"/>
<feature type="region of interest" description="Disordered" evidence="5">
    <location>
        <begin position="1"/>
        <end position="24"/>
    </location>
</feature>
<evidence type="ECO:0000256" key="2">
    <source>
        <dbReference type="ARBA" id="ARBA00008670"/>
    </source>
</evidence>
<dbReference type="PANTHER" id="PTHR11471:SF24">
    <property type="entry name" value="TUMOR NECROSIS FACTOR LIGAND SUPERFAMILY MEMBER 15"/>
    <property type="match status" value="1"/>
</dbReference>
<dbReference type="OMA" id="ATKSVCE"/>
<dbReference type="InterPro" id="IPR021184">
    <property type="entry name" value="TNF_CS"/>
</dbReference>
<evidence type="ECO:0000256" key="1">
    <source>
        <dbReference type="ARBA" id="ARBA00004370"/>
    </source>
</evidence>
<evidence type="ECO:0000313" key="7">
    <source>
        <dbReference type="EMBL" id="GCC17476.1"/>
    </source>
</evidence>
<keyword evidence="8" id="KW-1185">Reference proteome</keyword>
<dbReference type="PROSITE" id="PS50049">
    <property type="entry name" value="THD_2"/>
    <property type="match status" value="1"/>
</dbReference>
<dbReference type="SMART" id="SM00207">
    <property type="entry name" value="TNF"/>
    <property type="match status" value="1"/>
</dbReference>
<comment type="caution">
    <text evidence="7">The sequence shown here is derived from an EMBL/GenBank/DDBJ whole genome shotgun (WGS) entry which is preliminary data.</text>
</comment>
<keyword evidence="4" id="KW-0472">Membrane</keyword>
<dbReference type="GO" id="GO:0005164">
    <property type="term" value="F:tumor necrosis factor receptor binding"/>
    <property type="evidence" value="ECO:0007669"/>
    <property type="project" value="InterPro"/>
</dbReference>
<protein>
    <recommendedName>
        <fullName evidence="6">THD domain-containing protein</fullName>
    </recommendedName>
</protein>
<dbReference type="STRING" id="137246.A0A401RHB4"/>
<dbReference type="GO" id="GO:0016020">
    <property type="term" value="C:membrane"/>
    <property type="evidence" value="ECO:0007669"/>
    <property type="project" value="UniProtKB-SubCell"/>
</dbReference>
<dbReference type="PANTHER" id="PTHR11471">
    <property type="entry name" value="TUMOR NECROSIS FACTOR FAMILY MEMBER"/>
    <property type="match status" value="1"/>
</dbReference>
<evidence type="ECO:0000256" key="4">
    <source>
        <dbReference type="ARBA" id="ARBA00023136"/>
    </source>
</evidence>
<dbReference type="Proteomes" id="UP000287033">
    <property type="component" value="Unassembled WGS sequence"/>
</dbReference>
<proteinExistence type="inferred from homology"/>
<dbReference type="Pfam" id="PF00229">
    <property type="entry name" value="TNF"/>
    <property type="match status" value="1"/>
</dbReference>
<dbReference type="Gene3D" id="2.60.120.40">
    <property type="match status" value="1"/>
</dbReference>
<dbReference type="GO" id="GO:0005125">
    <property type="term" value="F:cytokine activity"/>
    <property type="evidence" value="ECO:0007669"/>
    <property type="project" value="UniProtKB-KW"/>
</dbReference>
<organism evidence="7 8">
    <name type="scientific">Chiloscyllium punctatum</name>
    <name type="common">Brownbanded bambooshark</name>
    <name type="synonym">Hemiscyllium punctatum</name>
    <dbReference type="NCBI Taxonomy" id="137246"/>
    <lineage>
        <taxon>Eukaryota</taxon>
        <taxon>Metazoa</taxon>
        <taxon>Chordata</taxon>
        <taxon>Craniata</taxon>
        <taxon>Vertebrata</taxon>
        <taxon>Chondrichthyes</taxon>
        <taxon>Elasmobranchii</taxon>
        <taxon>Galeomorphii</taxon>
        <taxon>Galeoidea</taxon>
        <taxon>Orectolobiformes</taxon>
        <taxon>Hemiscylliidae</taxon>
        <taxon>Chiloscyllium</taxon>
    </lineage>
</organism>
<accession>A0A401RHB4</accession>
<dbReference type="PROSITE" id="PS00251">
    <property type="entry name" value="THD_1"/>
    <property type="match status" value="1"/>
</dbReference>
<evidence type="ECO:0000256" key="3">
    <source>
        <dbReference type="ARBA" id="ARBA00022514"/>
    </source>
</evidence>
<dbReference type="SUPFAM" id="SSF49842">
    <property type="entry name" value="TNF-like"/>
    <property type="match status" value="1"/>
</dbReference>
<feature type="non-terminal residue" evidence="7">
    <location>
        <position position="1"/>
    </location>
</feature>
<evidence type="ECO:0000256" key="5">
    <source>
        <dbReference type="SAM" id="MobiDB-lite"/>
    </source>
</evidence>
<evidence type="ECO:0000313" key="8">
    <source>
        <dbReference type="Proteomes" id="UP000287033"/>
    </source>
</evidence>
<dbReference type="GO" id="GO:0006955">
    <property type="term" value="P:immune response"/>
    <property type="evidence" value="ECO:0007669"/>
    <property type="project" value="InterPro"/>
</dbReference>
<dbReference type="CDD" id="cd00184">
    <property type="entry name" value="TNF"/>
    <property type="match status" value="1"/>
</dbReference>
<name>A0A401RHB4_CHIPU</name>
<sequence>KRGPLQARAASPLPYTRTPPGHRGWAGGGRGGIQCYPWVTNAAFSLSAGLRGWNVSEEEQFQALDWAFETGVAYSNMAYADGHLWIPQSGLYYVYSQVAFYLPSCQELRGWDARAAATVLTHNVYKRADSYPEPTVLLTATKSVCEGGTGDWHITISQGALFVLQERDSLFVTVNKVAMVVHVEQKTFFGAFML</sequence>
<dbReference type="EMBL" id="BEZZ01008212">
    <property type="protein sequence ID" value="GCC17476.1"/>
    <property type="molecule type" value="Genomic_DNA"/>
</dbReference>
<dbReference type="InterPro" id="IPR008983">
    <property type="entry name" value="Tumour_necrosis_fac-like_dom"/>
</dbReference>
<feature type="domain" description="THD" evidence="6">
    <location>
        <begin position="46"/>
        <end position="194"/>
    </location>
</feature>
<dbReference type="InterPro" id="IPR006052">
    <property type="entry name" value="TNF_dom"/>
</dbReference>
<comment type="similarity">
    <text evidence="2">Belongs to the tumor necrosis factor family.</text>
</comment>
<gene>
    <name evidence="7" type="ORF">chiPu_0022482</name>
</gene>
<keyword evidence="3" id="KW-0202">Cytokine</keyword>